<reference evidence="2" key="1">
    <citation type="submission" date="2021-10" db="EMBL/GenBank/DDBJ databases">
        <title>Tropical sea cucumber genome reveals ecological adaptation and Cuvierian tubules defense mechanism.</title>
        <authorList>
            <person name="Chen T."/>
        </authorList>
    </citation>
    <scope>NUCLEOTIDE SEQUENCE</scope>
    <source>
        <strain evidence="2">Nanhai2018</strain>
        <tissue evidence="2">Muscle</tissue>
    </source>
</reference>
<proteinExistence type="predicted"/>
<dbReference type="AlphaFoldDB" id="A0A9Q1HIJ2"/>
<organism evidence="2 3">
    <name type="scientific">Holothuria leucospilota</name>
    <name type="common">Black long sea cucumber</name>
    <name type="synonym">Mertensiothuria leucospilota</name>
    <dbReference type="NCBI Taxonomy" id="206669"/>
    <lineage>
        <taxon>Eukaryota</taxon>
        <taxon>Metazoa</taxon>
        <taxon>Echinodermata</taxon>
        <taxon>Eleutherozoa</taxon>
        <taxon>Echinozoa</taxon>
        <taxon>Holothuroidea</taxon>
        <taxon>Aspidochirotacea</taxon>
        <taxon>Aspidochirotida</taxon>
        <taxon>Holothuriidae</taxon>
        <taxon>Holothuria</taxon>
    </lineage>
</organism>
<dbReference type="EMBL" id="JAIZAY010000003">
    <property type="protein sequence ID" value="KAJ8046123.1"/>
    <property type="molecule type" value="Genomic_DNA"/>
</dbReference>
<accession>A0A9Q1HIJ2</accession>
<feature type="region of interest" description="Disordered" evidence="1">
    <location>
        <begin position="1"/>
        <end position="29"/>
    </location>
</feature>
<dbReference type="Proteomes" id="UP001152320">
    <property type="component" value="Chromosome 3"/>
</dbReference>
<evidence type="ECO:0000256" key="1">
    <source>
        <dbReference type="SAM" id="MobiDB-lite"/>
    </source>
</evidence>
<protein>
    <submittedName>
        <fullName evidence="2">Uncharacterized protein</fullName>
    </submittedName>
</protein>
<keyword evidence="3" id="KW-1185">Reference proteome</keyword>
<comment type="caution">
    <text evidence="2">The sequence shown here is derived from an EMBL/GenBank/DDBJ whole genome shotgun (WGS) entry which is preliminary data.</text>
</comment>
<name>A0A9Q1HIJ2_HOLLE</name>
<dbReference type="OrthoDB" id="8946688at2759"/>
<evidence type="ECO:0000313" key="2">
    <source>
        <dbReference type="EMBL" id="KAJ8046123.1"/>
    </source>
</evidence>
<evidence type="ECO:0000313" key="3">
    <source>
        <dbReference type="Proteomes" id="UP001152320"/>
    </source>
</evidence>
<sequence>MSIHHHFNKDSQSTAEVSPHEELIGSLKPPSTWTPKIQNAYLQKFWQLRSNKDIIIKPADKGSAVVVMSVTDYISEGERQLSNTSIYKPLTHDATRDPFTKRYKQTVDSLDFGPRNKIDALVPKHTSCPNLYFTCFPKFTQSK</sequence>
<gene>
    <name evidence="2" type="ORF">HOLleu_09311</name>
</gene>